<dbReference type="EMBL" id="RQTK01000341">
    <property type="protein sequence ID" value="RUS81370.1"/>
    <property type="molecule type" value="Genomic_DNA"/>
</dbReference>
<evidence type="ECO:0000313" key="3">
    <source>
        <dbReference type="EMBL" id="RUS81370.1"/>
    </source>
</evidence>
<dbReference type="Gene3D" id="3.30.70.850">
    <property type="entry name" value="Peptidase S8, pro-domain"/>
    <property type="match status" value="1"/>
</dbReference>
<reference evidence="3 4" key="1">
    <citation type="submission" date="2019-01" db="EMBL/GenBank/DDBJ databases">
        <title>A draft genome assembly of the solar-powered sea slug Elysia chlorotica.</title>
        <authorList>
            <person name="Cai H."/>
            <person name="Li Q."/>
            <person name="Fang X."/>
            <person name="Li J."/>
            <person name="Curtis N.E."/>
            <person name="Altenburger A."/>
            <person name="Shibata T."/>
            <person name="Feng M."/>
            <person name="Maeda T."/>
            <person name="Schwartz J.A."/>
            <person name="Shigenobu S."/>
            <person name="Lundholm N."/>
            <person name="Nishiyama T."/>
            <person name="Yang H."/>
            <person name="Hasebe M."/>
            <person name="Li S."/>
            <person name="Pierce S.K."/>
            <person name="Wang J."/>
        </authorList>
    </citation>
    <scope>NUCLEOTIDE SEQUENCE [LARGE SCALE GENOMIC DNA]</scope>
    <source>
        <strain evidence="3">EC2010</strain>
        <tissue evidence="3">Whole organism of an adult</tissue>
    </source>
</reference>
<dbReference type="STRING" id="188477.A0A433TIF5"/>
<dbReference type="SUPFAM" id="SSF54897">
    <property type="entry name" value="Protease propeptides/inhibitors"/>
    <property type="match status" value="1"/>
</dbReference>
<dbReference type="InterPro" id="IPR032815">
    <property type="entry name" value="S8_pro-domain"/>
</dbReference>
<feature type="non-terminal residue" evidence="3">
    <location>
        <position position="128"/>
    </location>
</feature>
<dbReference type="InterPro" id="IPR038466">
    <property type="entry name" value="S8_pro-domain_sf"/>
</dbReference>
<evidence type="ECO:0000256" key="1">
    <source>
        <dbReference type="SAM" id="SignalP"/>
    </source>
</evidence>
<feature type="domain" description="Peptidase S8 pro-domain" evidence="2">
    <location>
        <begin position="38"/>
        <end position="116"/>
    </location>
</feature>
<protein>
    <recommendedName>
        <fullName evidence="2">Peptidase S8 pro-domain domain-containing protein</fullName>
    </recommendedName>
</protein>
<comment type="caution">
    <text evidence="3">The sequence shown here is derived from an EMBL/GenBank/DDBJ whole genome shotgun (WGS) entry which is preliminary data.</text>
</comment>
<proteinExistence type="predicted"/>
<evidence type="ECO:0000313" key="4">
    <source>
        <dbReference type="Proteomes" id="UP000271974"/>
    </source>
</evidence>
<gene>
    <name evidence="3" type="ORF">EGW08_010868</name>
</gene>
<dbReference type="Proteomes" id="UP000271974">
    <property type="component" value="Unassembled WGS sequence"/>
</dbReference>
<dbReference type="AlphaFoldDB" id="A0A433TIF5"/>
<dbReference type="Pfam" id="PF16470">
    <property type="entry name" value="S8_pro-domain"/>
    <property type="match status" value="1"/>
</dbReference>
<sequence>MSGIFSAWPSKVLLSLCLLCWTVSTPGQGKEFDVVTNHWHVELTSEGGPALAKRVARDTGFTYVGPVLGSDSEFHFVHHGVGHARSKRSIPHTRLLRVHPHVRTAFQQSGYIRAKRGFKKLEEVLALN</sequence>
<keyword evidence="4" id="KW-1185">Reference proteome</keyword>
<organism evidence="3 4">
    <name type="scientific">Elysia chlorotica</name>
    <name type="common">Eastern emerald elysia</name>
    <name type="synonym">Sea slug</name>
    <dbReference type="NCBI Taxonomy" id="188477"/>
    <lineage>
        <taxon>Eukaryota</taxon>
        <taxon>Metazoa</taxon>
        <taxon>Spiralia</taxon>
        <taxon>Lophotrochozoa</taxon>
        <taxon>Mollusca</taxon>
        <taxon>Gastropoda</taxon>
        <taxon>Heterobranchia</taxon>
        <taxon>Euthyneura</taxon>
        <taxon>Panpulmonata</taxon>
        <taxon>Sacoglossa</taxon>
        <taxon>Placobranchoidea</taxon>
        <taxon>Plakobranchidae</taxon>
        <taxon>Elysia</taxon>
    </lineage>
</organism>
<keyword evidence="1" id="KW-0732">Signal</keyword>
<evidence type="ECO:0000259" key="2">
    <source>
        <dbReference type="Pfam" id="PF16470"/>
    </source>
</evidence>
<feature type="chain" id="PRO_5019313649" description="Peptidase S8 pro-domain domain-containing protein" evidence="1">
    <location>
        <begin position="30"/>
        <end position="128"/>
    </location>
</feature>
<accession>A0A433TIF5</accession>
<dbReference type="OrthoDB" id="6141762at2759"/>
<name>A0A433TIF5_ELYCH</name>
<feature type="signal peptide" evidence="1">
    <location>
        <begin position="1"/>
        <end position="29"/>
    </location>
</feature>